<evidence type="ECO:0000256" key="1">
    <source>
        <dbReference type="ARBA" id="ARBA00022737"/>
    </source>
</evidence>
<dbReference type="PANTHER" id="PTHR10628:SF30">
    <property type="entry name" value="EXO-ALPHA-SIALIDASE"/>
    <property type="match status" value="1"/>
</dbReference>
<dbReference type="PRINTS" id="PR01803">
    <property type="entry name" value="TCSIALIDASE"/>
</dbReference>
<feature type="region of interest" description="Disordered" evidence="2">
    <location>
        <begin position="1"/>
        <end position="39"/>
    </location>
</feature>
<sequence length="581" mass="62767">MHSRVAAVKAPRTHNRRRVTGSSGRRREGRESEPQRPNMSRRVFPAAVLLLFVVMMYCGSEAASAQNGGAAHGLTSSELRLNDAIDGEGSASGGVKELQRVDLFVPQTTQVLPKDGTGASKRDSFLSPSLVSAGGVIAAFAEGHMKAKNLTDAQSSEPIPSDIVAGYIDSAWNWTTLVDKANQSTLKAHTVLGKAEGTGSLDVVLRPTTVTKGNRVFLLAGRSVWSNVNGSLSWDSLELTLVVGTVTNSTGGEPSGRISWNDPKSLLSLENPAASHERNMDKVFPSGGSGVLMEGGTLVFPVIAFNEAEDVLSMIIYSTDNGSTWVFSNGTSSANCENPRITEWEGSLLMIVDCESGQRVYESRDMGRTWTEARGTLPGVWFKSKSGVRWDGSFRVEALITATIGGRKVMLYTQRGYASRDEKATALYVWVTDNNRSFSVGPVAMEDGMNWDVTSTLLYSDGNLHVLQQRDNGGGSAISLSRLTDELSAIESVLSTWAQKDIFFSNLSIPTAGLVAVLSNASANNNTWNDEYLCLNATVTNAKKVKDGVQLTDPDSRVIWSVNTRDNNLRHVFLSHNFTLV</sequence>
<dbReference type="InterPro" id="IPR026856">
    <property type="entry name" value="Sialidase_fam"/>
</dbReference>
<dbReference type="InterPro" id="IPR055239">
    <property type="entry name" value="TS_C"/>
</dbReference>
<proteinExistence type="predicted"/>
<organism evidence="5 6">
    <name type="scientific">Trypanosoma cruzi marinkellei</name>
    <dbReference type="NCBI Taxonomy" id="85056"/>
    <lineage>
        <taxon>Eukaryota</taxon>
        <taxon>Discoba</taxon>
        <taxon>Euglenozoa</taxon>
        <taxon>Kinetoplastea</taxon>
        <taxon>Metakinetoplastina</taxon>
        <taxon>Trypanosomatida</taxon>
        <taxon>Trypanosomatidae</taxon>
        <taxon>Trypanosoma</taxon>
        <taxon>Schizotrypanum</taxon>
    </lineage>
</organism>
<dbReference type="CDD" id="cd15482">
    <property type="entry name" value="Sialidase_non-viral"/>
    <property type="match status" value="1"/>
</dbReference>
<dbReference type="EMBL" id="AHKC01007937">
    <property type="protein sequence ID" value="EKF38032.1"/>
    <property type="molecule type" value="Genomic_DNA"/>
</dbReference>
<dbReference type="Proteomes" id="UP000007350">
    <property type="component" value="Unassembled WGS sequence"/>
</dbReference>
<gene>
    <name evidence="5" type="ORF">MOQ_001762</name>
</gene>
<dbReference type="Pfam" id="PF13859">
    <property type="entry name" value="BNR_3"/>
    <property type="match status" value="1"/>
</dbReference>
<dbReference type="GO" id="GO:0009313">
    <property type="term" value="P:oligosaccharide catabolic process"/>
    <property type="evidence" value="ECO:0007669"/>
    <property type="project" value="TreeGrafter"/>
</dbReference>
<dbReference type="GO" id="GO:0016020">
    <property type="term" value="C:membrane"/>
    <property type="evidence" value="ECO:0007669"/>
    <property type="project" value="TreeGrafter"/>
</dbReference>
<accession>K2PAC6</accession>
<dbReference type="InterPro" id="IPR013320">
    <property type="entry name" value="ConA-like_dom_sf"/>
</dbReference>
<name>K2PAC6_TRYCR</name>
<evidence type="ECO:0000313" key="5">
    <source>
        <dbReference type="EMBL" id="EKF38032.1"/>
    </source>
</evidence>
<dbReference type="PANTHER" id="PTHR10628">
    <property type="entry name" value="SIALIDASE"/>
    <property type="match status" value="1"/>
</dbReference>
<reference evidence="5 6" key="1">
    <citation type="journal article" date="2012" name="BMC Genomics">
        <title>Comparative genomic analysis of human infective Trypanosoma cruzi lineages with the bat-restricted subspecies T. cruzi marinkellei.</title>
        <authorList>
            <person name="Franzen O."/>
            <person name="Talavera-Lopez C."/>
            <person name="Ochaya S."/>
            <person name="Butler C.E."/>
            <person name="Messenger L.A."/>
            <person name="Lewis M.D."/>
            <person name="Llewellyn M.S."/>
            <person name="Marinkelle C.J."/>
            <person name="Tyler K.M."/>
            <person name="Miles M.A."/>
            <person name="Andersson B."/>
        </authorList>
    </citation>
    <scope>NUCLEOTIDE SEQUENCE [LARGE SCALE GENOMIC DNA]</scope>
    <source>
        <strain evidence="5 6">B7</strain>
    </source>
</reference>
<dbReference type="GO" id="GO:0005737">
    <property type="term" value="C:cytoplasm"/>
    <property type="evidence" value="ECO:0007669"/>
    <property type="project" value="TreeGrafter"/>
</dbReference>
<keyword evidence="6" id="KW-1185">Reference proteome</keyword>
<dbReference type="GO" id="GO:0006689">
    <property type="term" value="P:ganglioside catabolic process"/>
    <property type="evidence" value="ECO:0007669"/>
    <property type="project" value="TreeGrafter"/>
</dbReference>
<feature type="non-terminal residue" evidence="5">
    <location>
        <position position="581"/>
    </location>
</feature>
<dbReference type="GO" id="GO:0004308">
    <property type="term" value="F:exo-alpha-sialidase activity"/>
    <property type="evidence" value="ECO:0007669"/>
    <property type="project" value="InterPro"/>
</dbReference>
<dbReference type="InterPro" id="IPR011040">
    <property type="entry name" value="Sialidase"/>
</dbReference>
<feature type="domain" description="Sialidase" evidence="3">
    <location>
        <begin position="128"/>
        <end position="463"/>
    </location>
</feature>
<feature type="compositionally biased region" description="Basic and acidic residues" evidence="2">
    <location>
        <begin position="25"/>
        <end position="34"/>
    </location>
</feature>
<dbReference type="InterPro" id="IPR036278">
    <property type="entry name" value="Sialidase_sf"/>
</dbReference>
<dbReference type="Gene3D" id="2.60.120.200">
    <property type="match status" value="1"/>
</dbReference>
<dbReference type="SUPFAM" id="SSF49899">
    <property type="entry name" value="Concanavalin A-like lectins/glucanases"/>
    <property type="match status" value="1"/>
</dbReference>
<evidence type="ECO:0000259" key="4">
    <source>
        <dbReference type="Pfam" id="PF22925"/>
    </source>
</evidence>
<evidence type="ECO:0000256" key="2">
    <source>
        <dbReference type="SAM" id="MobiDB-lite"/>
    </source>
</evidence>
<dbReference type="AlphaFoldDB" id="K2PAC6"/>
<evidence type="ECO:0000259" key="3">
    <source>
        <dbReference type="Pfam" id="PF13859"/>
    </source>
</evidence>
<keyword evidence="1" id="KW-0677">Repeat</keyword>
<dbReference type="OrthoDB" id="253988at2759"/>
<dbReference type="SUPFAM" id="SSF50939">
    <property type="entry name" value="Sialidases"/>
    <property type="match status" value="1"/>
</dbReference>
<dbReference type="InterPro" id="IPR008377">
    <property type="entry name" value="Sialidase_trypan"/>
</dbReference>
<dbReference type="Pfam" id="PF22925">
    <property type="entry name" value="TS_C"/>
    <property type="match status" value="1"/>
</dbReference>
<evidence type="ECO:0000313" key="6">
    <source>
        <dbReference type="Proteomes" id="UP000007350"/>
    </source>
</evidence>
<protein>
    <submittedName>
        <fullName evidence="5">Trans-sialidase, putative</fullName>
    </submittedName>
</protein>
<dbReference type="Gene3D" id="2.120.10.10">
    <property type="match status" value="1"/>
</dbReference>
<comment type="caution">
    <text evidence="5">The sequence shown here is derived from an EMBL/GenBank/DDBJ whole genome shotgun (WGS) entry which is preliminary data.</text>
</comment>
<feature type="domain" description="Trans-sialidase C-terminal" evidence="4">
    <location>
        <begin position="510"/>
        <end position="581"/>
    </location>
</feature>